<dbReference type="SUPFAM" id="SSF51658">
    <property type="entry name" value="Xylose isomerase-like"/>
    <property type="match status" value="1"/>
</dbReference>
<evidence type="ECO:0000313" key="3">
    <source>
        <dbReference type="Proteomes" id="UP000217448"/>
    </source>
</evidence>
<dbReference type="AlphaFoldDB" id="A0A2A3JZR0"/>
<reference evidence="2" key="1">
    <citation type="submission" date="2017-09" db="EMBL/GenBank/DDBJ databases">
        <title>Yangia sp. SAOS 153D whole genome sequencing.</title>
        <authorList>
            <person name="Verma A."/>
            <person name="Krishnamurthi S."/>
        </authorList>
    </citation>
    <scope>NUCLEOTIDE SEQUENCE [LARGE SCALE GENOMIC DNA]</scope>
    <source>
        <strain evidence="2">SAOS 153D</strain>
    </source>
</reference>
<dbReference type="InterPro" id="IPR036237">
    <property type="entry name" value="Xyl_isomerase-like_sf"/>
</dbReference>
<name>A0A2A3JZR0_9RHOB</name>
<gene>
    <name evidence="1" type="ORF">CLG85_017155</name>
    <name evidence="2" type="ORF">CLG85_02970</name>
</gene>
<evidence type="ECO:0000313" key="2">
    <source>
        <dbReference type="EMBL" id="PBD20661.1"/>
    </source>
</evidence>
<protein>
    <recommendedName>
        <fullName evidence="4">Xylose isomerase-like TIM barrel domain-containing protein</fullName>
    </recommendedName>
</protein>
<dbReference type="OrthoDB" id="9780241at2"/>
<evidence type="ECO:0000313" key="1">
    <source>
        <dbReference type="EMBL" id="MCT4371954.1"/>
    </source>
</evidence>
<dbReference type="EMBL" id="NTHN01000029">
    <property type="protein sequence ID" value="PBD20661.1"/>
    <property type="molecule type" value="Genomic_DNA"/>
</dbReference>
<reference evidence="3" key="2">
    <citation type="submission" date="2023-07" db="EMBL/GenBank/DDBJ databases">
        <title>Yangia mangrovi SAOS 153D genome.</title>
        <authorList>
            <person name="Verma A."/>
            <person name="Pal Y."/>
            <person name="Sundharam S."/>
            <person name="Bisht B."/>
            <person name="Srinivasan K."/>
        </authorList>
    </citation>
    <scope>NUCLEOTIDE SEQUENCE [LARGE SCALE GENOMIC DNA]</scope>
    <source>
        <strain evidence="3">SAOS 153D</strain>
    </source>
</reference>
<dbReference type="RefSeq" id="WP_095880916.1">
    <property type="nucleotide sequence ID" value="NZ_NTHN02000034.1"/>
</dbReference>
<dbReference type="Proteomes" id="UP000217448">
    <property type="component" value="Unassembled WGS sequence"/>
</dbReference>
<dbReference type="Gene3D" id="3.20.20.150">
    <property type="entry name" value="Divalent-metal-dependent TIM barrel enzymes"/>
    <property type="match status" value="1"/>
</dbReference>
<dbReference type="EMBL" id="NTHN02000034">
    <property type="protein sequence ID" value="MCT4371954.1"/>
    <property type="molecule type" value="Genomic_DNA"/>
</dbReference>
<sequence>MKTCIATVSISGTLSEKLEAISAAGFDGIEIFEQDFITDSGSARDVGNRIRKQGLASLSAHPPSTGHHRT</sequence>
<accession>A0A2A3JZR0</accession>
<comment type="caution">
    <text evidence="2">The sequence shown here is derived from an EMBL/GenBank/DDBJ whole genome shotgun (WGS) entry which is preliminary data.</text>
</comment>
<keyword evidence="3" id="KW-1185">Reference proteome</keyword>
<organism evidence="2">
    <name type="scientific">Alloyangia mangrovi</name>
    <dbReference type="NCBI Taxonomy" id="1779329"/>
    <lineage>
        <taxon>Bacteria</taxon>
        <taxon>Pseudomonadati</taxon>
        <taxon>Pseudomonadota</taxon>
        <taxon>Alphaproteobacteria</taxon>
        <taxon>Rhodobacterales</taxon>
        <taxon>Roseobacteraceae</taxon>
        <taxon>Alloyangia</taxon>
    </lineage>
</organism>
<reference evidence="1" key="3">
    <citation type="submission" date="2024-05" db="EMBL/GenBank/DDBJ databases">
        <title>Yangia mangrovi SAOS 153D genome.</title>
        <authorList>
            <person name="Verma A."/>
            <person name="Pal Y."/>
            <person name="Sundharam S."/>
            <person name="Bisht B."/>
            <person name="Srinivasan K."/>
        </authorList>
    </citation>
    <scope>NUCLEOTIDE SEQUENCE</scope>
    <source>
        <strain evidence="1">SAOS 153D</strain>
    </source>
</reference>
<evidence type="ECO:0008006" key="4">
    <source>
        <dbReference type="Google" id="ProtNLM"/>
    </source>
</evidence>
<proteinExistence type="predicted"/>